<dbReference type="PANTHER" id="PTHR43157">
    <property type="entry name" value="PHOSPHATIDYLINOSITOL-GLYCAN BIOSYNTHESIS CLASS F PROTEIN-RELATED"/>
    <property type="match status" value="1"/>
</dbReference>
<dbReference type="Pfam" id="PF00106">
    <property type="entry name" value="adh_short"/>
    <property type="match status" value="1"/>
</dbReference>
<name>A0A382K5F7_9ZZZZ</name>
<dbReference type="CDD" id="cd05327">
    <property type="entry name" value="retinol-DH_like_SDR_c_like"/>
    <property type="match status" value="1"/>
</dbReference>
<dbReference type="AlphaFoldDB" id="A0A382K5F7"/>
<evidence type="ECO:0000256" key="1">
    <source>
        <dbReference type="ARBA" id="ARBA00023002"/>
    </source>
</evidence>
<accession>A0A382K5F7</accession>
<dbReference type="PRINTS" id="PR00080">
    <property type="entry name" value="SDRFAMILY"/>
</dbReference>
<protein>
    <recommendedName>
        <fullName evidence="3">SDR family oxidoreductase</fullName>
    </recommendedName>
</protein>
<sequence>MEGKRVLITGGNSGIGLITARELAAMGAEVVLACRDTGKTAVALKVIGVDAVTLPINLSVDLSSLDSVRMLATNFLNRYDRLDVLINNAGVFPARQQMTEDGFEMQMGVNHLSHFLLTHLLLDCLKASAPARIISVSSTLHKKSEMDLNSFRGFEKYNASAAYNQSKLGNVMFALELAKRLEGTGVTSNVLHPGAVKTDIIRDLPWIVRFILGMIFISPEKGAETSIMLASDPSLEAENGKYYDQLEPATHSWLANDEALRTEFWQASASAVGLPG</sequence>
<dbReference type="PRINTS" id="PR00081">
    <property type="entry name" value="GDHRDH"/>
</dbReference>
<keyword evidence="1" id="KW-0560">Oxidoreductase</keyword>
<gene>
    <name evidence="2" type="ORF">METZ01_LOCUS271506</name>
</gene>
<dbReference type="InterPro" id="IPR002347">
    <property type="entry name" value="SDR_fam"/>
</dbReference>
<reference evidence="2" key="1">
    <citation type="submission" date="2018-05" db="EMBL/GenBank/DDBJ databases">
        <authorList>
            <person name="Lanie J.A."/>
            <person name="Ng W.-L."/>
            <person name="Kazmierczak K.M."/>
            <person name="Andrzejewski T.M."/>
            <person name="Davidsen T.M."/>
            <person name="Wayne K.J."/>
            <person name="Tettelin H."/>
            <person name="Glass J.I."/>
            <person name="Rusch D."/>
            <person name="Podicherti R."/>
            <person name="Tsui H.-C.T."/>
            <person name="Winkler M.E."/>
        </authorList>
    </citation>
    <scope>NUCLEOTIDE SEQUENCE</scope>
</reference>
<dbReference type="PANTHER" id="PTHR43157:SF31">
    <property type="entry name" value="PHOSPHATIDYLINOSITOL-GLYCAN BIOSYNTHESIS CLASS F PROTEIN"/>
    <property type="match status" value="1"/>
</dbReference>
<dbReference type="Gene3D" id="3.40.50.720">
    <property type="entry name" value="NAD(P)-binding Rossmann-like Domain"/>
    <property type="match status" value="1"/>
</dbReference>
<dbReference type="SUPFAM" id="SSF51735">
    <property type="entry name" value="NAD(P)-binding Rossmann-fold domains"/>
    <property type="match status" value="1"/>
</dbReference>
<organism evidence="2">
    <name type="scientific">marine metagenome</name>
    <dbReference type="NCBI Taxonomy" id="408172"/>
    <lineage>
        <taxon>unclassified sequences</taxon>
        <taxon>metagenomes</taxon>
        <taxon>ecological metagenomes</taxon>
    </lineage>
</organism>
<dbReference type="EMBL" id="UINC01078007">
    <property type="protein sequence ID" value="SVC18652.1"/>
    <property type="molecule type" value="Genomic_DNA"/>
</dbReference>
<proteinExistence type="predicted"/>
<evidence type="ECO:0008006" key="3">
    <source>
        <dbReference type="Google" id="ProtNLM"/>
    </source>
</evidence>
<dbReference type="InterPro" id="IPR036291">
    <property type="entry name" value="NAD(P)-bd_dom_sf"/>
</dbReference>
<dbReference type="GO" id="GO:0016491">
    <property type="term" value="F:oxidoreductase activity"/>
    <property type="evidence" value="ECO:0007669"/>
    <property type="project" value="UniProtKB-KW"/>
</dbReference>
<evidence type="ECO:0000313" key="2">
    <source>
        <dbReference type="EMBL" id="SVC18652.1"/>
    </source>
</evidence>